<organism evidence="2">
    <name type="scientific">Dendroctonus ponderosae</name>
    <name type="common">Mountain pine beetle</name>
    <dbReference type="NCBI Taxonomy" id="77166"/>
    <lineage>
        <taxon>Eukaryota</taxon>
        <taxon>Metazoa</taxon>
        <taxon>Ecdysozoa</taxon>
        <taxon>Arthropoda</taxon>
        <taxon>Hexapoda</taxon>
        <taxon>Insecta</taxon>
        <taxon>Pterygota</taxon>
        <taxon>Neoptera</taxon>
        <taxon>Endopterygota</taxon>
        <taxon>Coleoptera</taxon>
        <taxon>Polyphaga</taxon>
        <taxon>Cucujiformia</taxon>
        <taxon>Curculionidae</taxon>
        <taxon>Scolytinae</taxon>
        <taxon>Dendroctonus</taxon>
    </lineage>
</organism>
<evidence type="ECO:0000259" key="1">
    <source>
        <dbReference type="Pfam" id="PF00168"/>
    </source>
</evidence>
<dbReference type="GO" id="GO:0017156">
    <property type="term" value="P:calcium-ion regulated exocytosis"/>
    <property type="evidence" value="ECO:0007669"/>
    <property type="project" value="TreeGrafter"/>
</dbReference>
<feature type="domain" description="C2" evidence="1">
    <location>
        <begin position="39"/>
        <end position="102"/>
    </location>
</feature>
<dbReference type="OrthoDB" id="8251120at2759"/>
<dbReference type="GO" id="GO:0030276">
    <property type="term" value="F:clathrin binding"/>
    <property type="evidence" value="ECO:0007669"/>
    <property type="project" value="TreeGrafter"/>
</dbReference>
<dbReference type="InterPro" id="IPR000008">
    <property type="entry name" value="C2_dom"/>
</dbReference>
<name>N6UD05_DENPD</name>
<sequence>MEQRISKLRGFLSLNSDPHGTRPSEPQIGFKVSFSESLGVLNVKVIGAKQLPTDYGSSKARGYVVKVTVFPLKEKFETKTIKDNWPTINEEFAFSLANSGKRSGDLLKGVFISFTIYATLEENKEDQQVKHEKGVMRRFFSFDENSQFSRNNVNRSFSRRSFRNSMKDRRTIGAVTYNIERKNFTQNLNGYVISTPDVWRSVKEITSGIQTQPREGKKGCIELTLQYAVSEDGTNDVVEITVTKFRCSLQTMQEHERVGGQLYIKIQAFESDDIIQSKKSDCFEPTISLKLEANSATLRATVNSYMLKQVKIVIRLMAKNIFKKKTLLGVIEVSTEEPFWKEIVSGPGVPVTKMVNFE</sequence>
<evidence type="ECO:0000313" key="2">
    <source>
        <dbReference type="EMBL" id="ENN79550.1"/>
    </source>
</evidence>
<dbReference type="Proteomes" id="UP000030742">
    <property type="component" value="Unassembled WGS sequence"/>
</dbReference>
<protein>
    <recommendedName>
        <fullName evidence="1">C2 domain-containing protein</fullName>
    </recommendedName>
</protein>
<dbReference type="Pfam" id="PF00168">
    <property type="entry name" value="C2"/>
    <property type="match status" value="1"/>
</dbReference>
<dbReference type="Gene3D" id="2.60.40.150">
    <property type="entry name" value="C2 domain"/>
    <property type="match status" value="1"/>
</dbReference>
<dbReference type="KEGG" id="dpa:109534790"/>
<dbReference type="GO" id="GO:0005509">
    <property type="term" value="F:calcium ion binding"/>
    <property type="evidence" value="ECO:0007669"/>
    <property type="project" value="TreeGrafter"/>
</dbReference>
<proteinExistence type="predicted"/>
<dbReference type="GO" id="GO:0000149">
    <property type="term" value="F:SNARE binding"/>
    <property type="evidence" value="ECO:0007669"/>
    <property type="project" value="TreeGrafter"/>
</dbReference>
<dbReference type="PANTHER" id="PTHR10024:SF374">
    <property type="entry name" value="C2 DOMAIN-CONTAINING PROTEIN"/>
    <property type="match status" value="1"/>
</dbReference>
<dbReference type="GO" id="GO:0005886">
    <property type="term" value="C:plasma membrane"/>
    <property type="evidence" value="ECO:0007669"/>
    <property type="project" value="TreeGrafter"/>
</dbReference>
<dbReference type="EnsemblMetazoa" id="XM_019900576.1">
    <property type="protein sequence ID" value="XP_019756135.1"/>
    <property type="gene ID" value="LOC109534790"/>
</dbReference>
<dbReference type="GO" id="GO:0005544">
    <property type="term" value="F:calcium-dependent phospholipid binding"/>
    <property type="evidence" value="ECO:0007669"/>
    <property type="project" value="TreeGrafter"/>
</dbReference>
<evidence type="ECO:0000313" key="5">
    <source>
        <dbReference type="Proteomes" id="UP000019118"/>
    </source>
</evidence>
<dbReference type="PANTHER" id="PTHR10024">
    <property type="entry name" value="SYNAPTOTAGMIN"/>
    <property type="match status" value="1"/>
</dbReference>
<dbReference type="OMA" id="QTMHEHE"/>
<gene>
    <name evidence="4" type="primary">109534790</name>
    <name evidence="3" type="ORF">D910_04701</name>
    <name evidence="2" type="ORF">YQE_04012</name>
</gene>
<dbReference type="SUPFAM" id="SSF49562">
    <property type="entry name" value="C2 domain (Calcium/lipid-binding domain, CaLB)"/>
    <property type="match status" value="1"/>
</dbReference>
<dbReference type="HOGENOM" id="CLU_774488_0_0_1"/>
<dbReference type="EMBL" id="KB631930">
    <property type="protein sequence ID" value="ERL87306.1"/>
    <property type="molecule type" value="Genomic_DNA"/>
</dbReference>
<dbReference type="InterPro" id="IPR035892">
    <property type="entry name" value="C2_domain_sf"/>
</dbReference>
<dbReference type="GO" id="GO:0070382">
    <property type="term" value="C:exocytic vesicle"/>
    <property type="evidence" value="ECO:0007669"/>
    <property type="project" value="TreeGrafter"/>
</dbReference>
<keyword evidence="5" id="KW-1185">Reference proteome</keyword>
<dbReference type="Proteomes" id="UP000019118">
    <property type="component" value="Unassembled WGS sequence"/>
</dbReference>
<accession>N6UD05</accession>
<dbReference type="AlphaFoldDB" id="N6UD05"/>
<evidence type="ECO:0000313" key="6">
    <source>
        <dbReference type="Proteomes" id="UP000030742"/>
    </source>
</evidence>
<reference evidence="5 6" key="1">
    <citation type="journal article" date="2013" name="Genome Biol.">
        <title>Draft genome of the mountain pine beetle, Dendroctonus ponderosae Hopkins, a major forest pest.</title>
        <authorList>
            <person name="Keeling C.I."/>
            <person name="Yuen M.M."/>
            <person name="Liao N.Y."/>
            <person name="Docking T.R."/>
            <person name="Chan S.K."/>
            <person name="Taylor G.A."/>
            <person name="Palmquist D.L."/>
            <person name="Jackman S.D."/>
            <person name="Nguyen A."/>
            <person name="Li M."/>
            <person name="Henderson H."/>
            <person name="Janes J.K."/>
            <person name="Zhao Y."/>
            <person name="Pandoh P."/>
            <person name="Moore R."/>
            <person name="Sperling F.A."/>
            <person name="Huber D.P."/>
            <person name="Birol I."/>
            <person name="Jones S.J."/>
            <person name="Bohlmann J."/>
        </authorList>
    </citation>
    <scope>NUCLEOTIDE SEQUENCE</scope>
</reference>
<evidence type="ECO:0000313" key="4">
    <source>
        <dbReference type="EnsemblMetazoa" id="XP_019756135.1"/>
    </source>
</evidence>
<reference evidence="4" key="2">
    <citation type="submission" date="2024-08" db="UniProtKB">
        <authorList>
            <consortium name="EnsemblMetazoa"/>
        </authorList>
    </citation>
    <scope>IDENTIFICATION</scope>
</reference>
<feature type="non-terminal residue" evidence="2">
    <location>
        <position position="1"/>
    </location>
</feature>
<dbReference type="EMBL" id="KB740686">
    <property type="protein sequence ID" value="ENN79550.1"/>
    <property type="molecule type" value="Genomic_DNA"/>
</dbReference>
<evidence type="ECO:0000313" key="3">
    <source>
        <dbReference type="EMBL" id="ERL87306.1"/>
    </source>
</evidence>
<dbReference type="GO" id="GO:0001786">
    <property type="term" value="F:phosphatidylserine binding"/>
    <property type="evidence" value="ECO:0007669"/>
    <property type="project" value="TreeGrafter"/>
</dbReference>